<protein>
    <submittedName>
        <fullName evidence="2">DUF503 domain-containing protein</fullName>
    </submittedName>
</protein>
<dbReference type="Proteomes" id="UP000697710">
    <property type="component" value="Unassembled WGS sequence"/>
</dbReference>
<accession>A0A956M441</accession>
<dbReference type="EMBL" id="JAGQHR010001057">
    <property type="protein sequence ID" value="MCA9730233.1"/>
    <property type="molecule type" value="Genomic_DNA"/>
</dbReference>
<dbReference type="PANTHER" id="PTHR36441">
    <property type="entry name" value="HYPOTHETICAL CYTOSOLIC PROTEIN"/>
    <property type="match status" value="1"/>
</dbReference>
<proteinExistence type="predicted"/>
<reference evidence="2" key="1">
    <citation type="submission" date="2020-04" db="EMBL/GenBank/DDBJ databases">
        <authorList>
            <person name="Zhang T."/>
        </authorList>
    </citation>
    <scope>NUCLEOTIDE SEQUENCE</scope>
    <source>
        <strain evidence="2">HKST-UBA01</strain>
    </source>
</reference>
<reference evidence="2" key="2">
    <citation type="journal article" date="2021" name="Microbiome">
        <title>Successional dynamics and alternative stable states in a saline activated sludge microbial community over 9 years.</title>
        <authorList>
            <person name="Wang Y."/>
            <person name="Ye J."/>
            <person name="Ju F."/>
            <person name="Liu L."/>
            <person name="Boyd J.A."/>
            <person name="Deng Y."/>
            <person name="Parks D.H."/>
            <person name="Jiang X."/>
            <person name="Yin X."/>
            <person name="Woodcroft B.J."/>
            <person name="Tyson G.W."/>
            <person name="Hugenholtz P."/>
            <person name="Polz M.F."/>
            <person name="Zhang T."/>
        </authorList>
    </citation>
    <scope>NUCLEOTIDE SEQUENCE</scope>
    <source>
        <strain evidence="2">HKST-UBA01</strain>
    </source>
</reference>
<dbReference type="AlphaFoldDB" id="A0A956M441"/>
<evidence type="ECO:0000256" key="1">
    <source>
        <dbReference type="SAM" id="MobiDB-lite"/>
    </source>
</evidence>
<dbReference type="InterPro" id="IPR007546">
    <property type="entry name" value="DUF503"/>
</dbReference>
<feature type="compositionally biased region" description="Low complexity" evidence="1">
    <location>
        <begin position="23"/>
        <end position="39"/>
    </location>
</feature>
<sequence>MSARSPPASNAESESRTSRISRKATSSRPTPSPKSRGGSTEPGASGLVDRVRGGASAVFYAVGRLEILIPQSQSLKEKRSILNRLKDRLSHRFHCSIAEVDHQDLWQRAALGVALVVSGPEEGGNALAAIRREIEQDMRVVVVDVHRRIDRLEGGTLGIGDEWSGGGDGR</sequence>
<comment type="caution">
    <text evidence="2">The sequence shown here is derived from an EMBL/GenBank/DDBJ whole genome shotgun (WGS) entry which is preliminary data.</text>
</comment>
<name>A0A956M441_UNCEI</name>
<dbReference type="PANTHER" id="PTHR36441:SF1">
    <property type="entry name" value="DUF503 DOMAIN-CONTAINING PROTEIN"/>
    <property type="match status" value="1"/>
</dbReference>
<dbReference type="InterPro" id="IPR036746">
    <property type="entry name" value="TT1725-like_sf"/>
</dbReference>
<dbReference type="Gene3D" id="3.30.70.1120">
    <property type="entry name" value="TT1725-like"/>
    <property type="match status" value="1"/>
</dbReference>
<dbReference type="Pfam" id="PF04456">
    <property type="entry name" value="DUF503"/>
    <property type="match status" value="1"/>
</dbReference>
<feature type="region of interest" description="Disordered" evidence="1">
    <location>
        <begin position="1"/>
        <end position="48"/>
    </location>
</feature>
<evidence type="ECO:0000313" key="3">
    <source>
        <dbReference type="Proteomes" id="UP000697710"/>
    </source>
</evidence>
<dbReference type="SUPFAM" id="SSF103007">
    <property type="entry name" value="Hypothetical protein TT1725"/>
    <property type="match status" value="1"/>
</dbReference>
<organism evidence="2 3">
    <name type="scientific">Eiseniibacteriota bacterium</name>
    <dbReference type="NCBI Taxonomy" id="2212470"/>
    <lineage>
        <taxon>Bacteria</taxon>
        <taxon>Candidatus Eiseniibacteriota</taxon>
    </lineage>
</organism>
<gene>
    <name evidence="2" type="ORF">KC729_21290</name>
</gene>
<evidence type="ECO:0000313" key="2">
    <source>
        <dbReference type="EMBL" id="MCA9730233.1"/>
    </source>
</evidence>